<feature type="transmembrane region" description="Helical" evidence="1">
    <location>
        <begin position="289"/>
        <end position="311"/>
    </location>
</feature>
<feature type="transmembrane region" description="Helical" evidence="1">
    <location>
        <begin position="197"/>
        <end position="217"/>
    </location>
</feature>
<feature type="transmembrane region" description="Helical" evidence="1">
    <location>
        <begin position="124"/>
        <end position="144"/>
    </location>
</feature>
<dbReference type="AlphaFoldDB" id="A0A6C0DDR1"/>
<dbReference type="Gene3D" id="2.60.120.200">
    <property type="match status" value="1"/>
</dbReference>
<dbReference type="EMBL" id="MN739578">
    <property type="protein sequence ID" value="QHT14089.1"/>
    <property type="molecule type" value="Genomic_DNA"/>
</dbReference>
<keyword evidence="1" id="KW-0472">Membrane</keyword>
<feature type="transmembrane region" description="Helical" evidence="1">
    <location>
        <begin position="12"/>
        <end position="33"/>
    </location>
</feature>
<feature type="transmembrane region" description="Helical" evidence="1">
    <location>
        <begin position="323"/>
        <end position="343"/>
    </location>
</feature>
<evidence type="ECO:0000256" key="1">
    <source>
        <dbReference type="SAM" id="Phobius"/>
    </source>
</evidence>
<feature type="transmembrane region" description="Helical" evidence="1">
    <location>
        <begin position="349"/>
        <end position="370"/>
    </location>
</feature>
<feature type="transmembrane region" description="Helical" evidence="1">
    <location>
        <begin position="156"/>
        <end position="176"/>
    </location>
</feature>
<organism evidence="2">
    <name type="scientific">viral metagenome</name>
    <dbReference type="NCBI Taxonomy" id="1070528"/>
    <lineage>
        <taxon>unclassified sequences</taxon>
        <taxon>metagenomes</taxon>
        <taxon>organismal metagenomes</taxon>
    </lineage>
</organism>
<feature type="transmembrane region" description="Helical" evidence="1">
    <location>
        <begin position="54"/>
        <end position="73"/>
    </location>
</feature>
<dbReference type="InterPro" id="IPR013320">
    <property type="entry name" value="ConA-like_dom_sf"/>
</dbReference>
<feature type="transmembrane region" description="Helical" evidence="1">
    <location>
        <begin position="229"/>
        <end position="247"/>
    </location>
</feature>
<evidence type="ECO:0000313" key="2">
    <source>
        <dbReference type="EMBL" id="QHT14089.1"/>
    </source>
</evidence>
<protein>
    <submittedName>
        <fullName evidence="2">Uncharacterized protein</fullName>
    </submittedName>
</protein>
<dbReference type="Pfam" id="PF13385">
    <property type="entry name" value="Laminin_G_3"/>
    <property type="match status" value="1"/>
</dbReference>
<feature type="transmembrane region" description="Helical" evidence="1">
    <location>
        <begin position="259"/>
        <end position="277"/>
    </location>
</feature>
<keyword evidence="1" id="KW-0812">Transmembrane</keyword>
<proteinExistence type="predicted"/>
<dbReference type="SUPFAM" id="SSF49899">
    <property type="entry name" value="Concanavalin A-like lectins/glucanases"/>
    <property type="match status" value="1"/>
</dbReference>
<reference evidence="2" key="1">
    <citation type="journal article" date="2020" name="Nature">
        <title>Giant virus diversity and host interactions through global metagenomics.</title>
        <authorList>
            <person name="Schulz F."/>
            <person name="Roux S."/>
            <person name="Paez-Espino D."/>
            <person name="Jungbluth S."/>
            <person name="Walsh D.A."/>
            <person name="Denef V.J."/>
            <person name="McMahon K.D."/>
            <person name="Konstantinidis K.T."/>
            <person name="Eloe-Fadrosh E.A."/>
            <person name="Kyrpides N.C."/>
            <person name="Woyke T."/>
        </authorList>
    </citation>
    <scope>NUCLEOTIDE SEQUENCE</scope>
    <source>
        <strain evidence="2">GVMAG-M-3300023174-134</strain>
    </source>
</reference>
<feature type="transmembrane region" description="Helical" evidence="1">
    <location>
        <begin position="85"/>
        <end position="103"/>
    </location>
</feature>
<keyword evidence="1" id="KW-1133">Transmembrane helix</keyword>
<name>A0A6C0DDR1_9ZZZZ</name>
<sequence>MNNENILNDKSFISAYVILMFFFPIFFWFYLYSFESLKFVIFNPLAIDISRDKFIFLFIAIFIIISVLLLVFVPKSIQNIKDKDNYISIISCTMIVLPFLLFVSNSSFDLENNMKDLMDFVTKINIKIITSALLLCIIYMNLIITNVISPYEIESSKLIILVPTIFLIFFLLINNADSISNIIKIITDTIKNSQSQVVKYGILYFVIFLVGVILFMATLDGDALINRSYIYSFTAIIPLLLVFAFIIRIGSQNSPIYKMFLMIMLGILFIAVIYSYSSLNKQNFTFISYAMNFLLFFVIIIGLAIFFYIFGNYFKSMNNFSGFIVYFIFYIPCLIIDFFKYILKEFRMTSLTIYILFIIEVLLVLTYLYSKDIINYLITKTTKNMILLPKSAFLDMKTTIGSNYDLRIKDPITSNNSNTFKKINDIQTLENTQTYSYRKRYAISMWVYLNNQPPNNMSYSKETEIFNYGNGKPRITYYNDITTDNNKDKYIFYFTDSKAKESSIKMTLPGQKWNNIVFNYYSDKVDLFINGNLEKTYRFDNNTPVYSANDNITIGTEDGLDGAICNINYYTEPLMKSQIINAYNLLMAKNPPTFD</sequence>
<accession>A0A6C0DDR1</accession>